<evidence type="ECO:0000313" key="3">
    <source>
        <dbReference type="Proteomes" id="UP000774935"/>
    </source>
</evidence>
<feature type="chain" id="PRO_5047252311" description="PsbP C-terminal domain-containing protein" evidence="1">
    <location>
        <begin position="23"/>
        <end position="195"/>
    </location>
</feature>
<accession>A0ABS6XBU1</accession>
<name>A0ABS6XBU1_9BACT</name>
<protein>
    <recommendedName>
        <fullName evidence="4">PsbP C-terminal domain-containing protein</fullName>
    </recommendedName>
</protein>
<reference evidence="2 3" key="1">
    <citation type="submission" date="2021-07" db="EMBL/GenBank/DDBJ databases">
        <authorList>
            <person name="Kim M.K."/>
        </authorList>
    </citation>
    <scope>NUCLEOTIDE SEQUENCE [LARGE SCALE GENOMIC DNA]</scope>
    <source>
        <strain evidence="2 3">HLY7-15</strain>
    </source>
</reference>
<evidence type="ECO:0000313" key="2">
    <source>
        <dbReference type="EMBL" id="MBW3365461.1"/>
    </source>
</evidence>
<feature type="signal peptide" evidence="1">
    <location>
        <begin position="1"/>
        <end position="22"/>
    </location>
</feature>
<gene>
    <name evidence="2" type="ORF">KYK27_10420</name>
</gene>
<keyword evidence="1" id="KW-0732">Signal</keyword>
<comment type="caution">
    <text evidence="2">The sequence shown here is derived from an EMBL/GenBank/DDBJ whole genome shotgun (WGS) entry which is preliminary data.</text>
</comment>
<organism evidence="2 3">
    <name type="scientific">Pontibacter populi</name>
    <dbReference type="NCBI Taxonomy" id="890055"/>
    <lineage>
        <taxon>Bacteria</taxon>
        <taxon>Pseudomonadati</taxon>
        <taxon>Bacteroidota</taxon>
        <taxon>Cytophagia</taxon>
        <taxon>Cytophagales</taxon>
        <taxon>Hymenobacteraceae</taxon>
        <taxon>Pontibacter</taxon>
    </lineage>
</organism>
<dbReference type="EMBL" id="JAHWXQ010000002">
    <property type="protein sequence ID" value="MBW3365461.1"/>
    <property type="molecule type" value="Genomic_DNA"/>
</dbReference>
<dbReference type="RefSeq" id="WP_199109945.1">
    <property type="nucleotide sequence ID" value="NZ_JAHWXQ010000002.1"/>
</dbReference>
<evidence type="ECO:0008006" key="4">
    <source>
        <dbReference type="Google" id="ProtNLM"/>
    </source>
</evidence>
<keyword evidence="3" id="KW-1185">Reference proteome</keyword>
<evidence type="ECO:0000256" key="1">
    <source>
        <dbReference type="SAM" id="SignalP"/>
    </source>
</evidence>
<proteinExistence type="predicted"/>
<dbReference type="Proteomes" id="UP000774935">
    <property type="component" value="Unassembled WGS sequence"/>
</dbReference>
<sequence length="195" mass="22432">MKQLLLLLSIFLFSFTFVSDNAVERLSVKGPLKFNKAKFELAWTDKPSDIYYIQEYLPRGEKLESFNQMLTIHVLDTDIAAEEAVALKVQELEKRKQTDELSNYQVNESPDGKEFIVDFIVSESKNDKVTIAEFNVYRYKQVETGAGKKAILVYAYSNRSYGDAIIPFLKNLKTDRVNHMKEMISAELPSITLKK</sequence>